<feature type="active site" description="Nucleophile" evidence="7">
    <location>
        <position position="167"/>
    </location>
</feature>
<dbReference type="SUPFAM" id="SSF141523">
    <property type="entry name" value="L,D-transpeptidase catalytic domain-like"/>
    <property type="match status" value="1"/>
</dbReference>
<feature type="region of interest" description="Disordered" evidence="8">
    <location>
        <begin position="54"/>
        <end position="75"/>
    </location>
</feature>
<dbReference type="InterPro" id="IPR038063">
    <property type="entry name" value="Transpep_catalytic_dom"/>
</dbReference>
<feature type="compositionally biased region" description="Pro residues" evidence="8">
    <location>
        <begin position="55"/>
        <end position="71"/>
    </location>
</feature>
<dbReference type="EMBL" id="CP007031">
    <property type="protein sequence ID" value="AHF02964.1"/>
    <property type="molecule type" value="Genomic_DNA"/>
</dbReference>
<dbReference type="KEGG" id="mpur:MARPU_03070"/>
<dbReference type="InterPro" id="IPR050979">
    <property type="entry name" value="LD-transpeptidase"/>
</dbReference>
<evidence type="ECO:0000256" key="2">
    <source>
        <dbReference type="ARBA" id="ARBA00005992"/>
    </source>
</evidence>
<dbReference type="eggNOG" id="COG1376">
    <property type="taxonomic scope" value="Bacteria"/>
</dbReference>
<name>W0E164_MARPU</name>
<evidence type="ECO:0000256" key="1">
    <source>
        <dbReference type="ARBA" id="ARBA00004752"/>
    </source>
</evidence>
<reference evidence="10 11" key="1">
    <citation type="submission" date="2013-12" db="EMBL/GenBank/DDBJ databases">
        <authorList>
            <consortium name="DOE Joint Genome Institute"/>
            <person name="Bryant D.A."/>
            <person name="Huntemann M."/>
            <person name="Han J."/>
            <person name="Chen A."/>
            <person name="Kyrpides N."/>
            <person name="Mavromatis K."/>
            <person name="Markowitz V."/>
            <person name="Palaniappan K."/>
            <person name="Ivanova N."/>
            <person name="Schaumberg A."/>
            <person name="Pati A."/>
            <person name="Liolios K."/>
            <person name="Nordberg H.P."/>
            <person name="Cantor M.N."/>
            <person name="Hua S.X."/>
            <person name="Woyke T."/>
        </authorList>
    </citation>
    <scope>NUCLEOTIDE SEQUENCE [LARGE SCALE GENOMIC DNA]</scope>
    <source>
        <strain evidence="10 11">984</strain>
    </source>
</reference>
<protein>
    <recommendedName>
        <fullName evidence="9">L,D-TPase catalytic domain-containing protein</fullName>
    </recommendedName>
</protein>
<dbReference type="CDD" id="cd16913">
    <property type="entry name" value="YkuD_like"/>
    <property type="match status" value="1"/>
</dbReference>
<feature type="domain" description="L,D-TPase catalytic" evidence="9">
    <location>
        <begin position="78"/>
        <end position="191"/>
    </location>
</feature>
<evidence type="ECO:0000256" key="6">
    <source>
        <dbReference type="ARBA" id="ARBA00023316"/>
    </source>
</evidence>
<organism evidence="10 11">
    <name type="scientific">Marichromatium purpuratum 984</name>
    <dbReference type="NCBI Taxonomy" id="765910"/>
    <lineage>
        <taxon>Bacteria</taxon>
        <taxon>Pseudomonadati</taxon>
        <taxon>Pseudomonadota</taxon>
        <taxon>Gammaproteobacteria</taxon>
        <taxon>Chromatiales</taxon>
        <taxon>Chromatiaceae</taxon>
        <taxon>Marichromatium</taxon>
    </lineage>
</organism>
<evidence type="ECO:0000256" key="5">
    <source>
        <dbReference type="ARBA" id="ARBA00022984"/>
    </source>
</evidence>
<dbReference type="HOGENOM" id="CLU_1371666_0_0_6"/>
<dbReference type="GO" id="GO:0018104">
    <property type="term" value="P:peptidoglycan-protein cross-linking"/>
    <property type="evidence" value="ECO:0007669"/>
    <property type="project" value="TreeGrafter"/>
</dbReference>
<keyword evidence="4 7" id="KW-0133">Cell shape</keyword>
<sequence>MEQPSDTAHPATAMTILLATALLGSGCAAPPDRPAPEPADVPPVTTATVTLAAEPPAPMTSPATDPGPPSGPSTAARRAIRIELGEQRFTYIEDGAPVHSGPISSGRAGHPTPRGRFAVLAKDADKVSSRYTNQLGWQAWMPYAIQFHGHYFLHEGWLPGHPDSHGCVRVGEQDARFLFERLRLGDRVEVVD</sequence>
<evidence type="ECO:0000256" key="7">
    <source>
        <dbReference type="PROSITE-ProRule" id="PRU01373"/>
    </source>
</evidence>
<dbReference type="GO" id="GO:0071972">
    <property type="term" value="F:peptidoglycan L,D-transpeptidase activity"/>
    <property type="evidence" value="ECO:0007669"/>
    <property type="project" value="TreeGrafter"/>
</dbReference>
<dbReference type="STRING" id="765910.MARPU_03070"/>
<evidence type="ECO:0000313" key="11">
    <source>
        <dbReference type="Proteomes" id="UP000005275"/>
    </source>
</evidence>
<evidence type="ECO:0000259" key="9">
    <source>
        <dbReference type="PROSITE" id="PS52029"/>
    </source>
</evidence>
<dbReference type="Proteomes" id="UP000005275">
    <property type="component" value="Chromosome"/>
</dbReference>
<evidence type="ECO:0000256" key="3">
    <source>
        <dbReference type="ARBA" id="ARBA00022679"/>
    </source>
</evidence>
<dbReference type="RefSeq" id="WP_005224881.1">
    <property type="nucleotide sequence ID" value="NZ_CP007031.1"/>
</dbReference>
<dbReference type="UniPathway" id="UPA00219"/>
<comment type="pathway">
    <text evidence="1 7">Cell wall biogenesis; peptidoglycan biosynthesis.</text>
</comment>
<dbReference type="PROSITE" id="PS52029">
    <property type="entry name" value="LD_TPASE"/>
    <property type="match status" value="1"/>
</dbReference>
<evidence type="ECO:0000313" key="10">
    <source>
        <dbReference type="EMBL" id="AHF02964.1"/>
    </source>
</evidence>
<dbReference type="GO" id="GO:0016740">
    <property type="term" value="F:transferase activity"/>
    <property type="evidence" value="ECO:0007669"/>
    <property type="project" value="UniProtKB-KW"/>
</dbReference>
<evidence type="ECO:0000256" key="8">
    <source>
        <dbReference type="SAM" id="MobiDB-lite"/>
    </source>
</evidence>
<dbReference type="PANTHER" id="PTHR30582:SF2">
    <property type="entry name" value="L,D-TRANSPEPTIDASE YCIB-RELATED"/>
    <property type="match status" value="1"/>
</dbReference>
<gene>
    <name evidence="10" type="ORF">MARPU_03070</name>
</gene>
<dbReference type="OrthoDB" id="463216at2"/>
<keyword evidence="6 7" id="KW-0961">Cell wall biogenesis/degradation</keyword>
<evidence type="ECO:0000256" key="4">
    <source>
        <dbReference type="ARBA" id="ARBA00022960"/>
    </source>
</evidence>
<comment type="similarity">
    <text evidence="2">Belongs to the YkuD family.</text>
</comment>
<dbReference type="GO" id="GO:0005576">
    <property type="term" value="C:extracellular region"/>
    <property type="evidence" value="ECO:0007669"/>
    <property type="project" value="TreeGrafter"/>
</dbReference>
<dbReference type="Pfam" id="PF03734">
    <property type="entry name" value="YkuD"/>
    <property type="match status" value="1"/>
</dbReference>
<dbReference type="GO" id="GO:0008360">
    <property type="term" value="P:regulation of cell shape"/>
    <property type="evidence" value="ECO:0007669"/>
    <property type="project" value="UniProtKB-UniRule"/>
</dbReference>
<dbReference type="InterPro" id="IPR005490">
    <property type="entry name" value="LD_TPept_cat_dom"/>
</dbReference>
<dbReference type="Gene3D" id="2.40.440.10">
    <property type="entry name" value="L,D-transpeptidase catalytic domain-like"/>
    <property type="match status" value="1"/>
</dbReference>
<accession>W0E164</accession>
<dbReference type="AlphaFoldDB" id="W0E164"/>
<proteinExistence type="inferred from homology"/>
<keyword evidence="3" id="KW-0808">Transferase</keyword>
<dbReference type="GO" id="GO:0071555">
    <property type="term" value="P:cell wall organization"/>
    <property type="evidence" value="ECO:0007669"/>
    <property type="project" value="UniProtKB-UniRule"/>
</dbReference>
<feature type="active site" description="Proton donor/acceptor" evidence="7">
    <location>
        <position position="154"/>
    </location>
</feature>
<keyword evidence="5 7" id="KW-0573">Peptidoglycan synthesis</keyword>
<dbReference type="PANTHER" id="PTHR30582">
    <property type="entry name" value="L,D-TRANSPEPTIDASE"/>
    <property type="match status" value="1"/>
</dbReference>
<keyword evidence="11" id="KW-1185">Reference proteome</keyword>